<sequence>MQLFHGSYETISEIKNQGLFGGLFAADSEASALAHGDVLHVIEIEDSKALTQSVLSYELDHEAVMAALNEVAGHWCEDLDRLYELAIEEAQVKDADIELLKAEDWADAGWEAQRIRGQVAKALGFQAVEMSDEHGTTWLVMPGANIREA</sequence>
<protein>
    <submittedName>
        <fullName evidence="1">Uncharacterized protein</fullName>
    </submittedName>
</protein>
<dbReference type="InterPro" id="IPR058829">
    <property type="entry name" value="AcrIF11-like"/>
</dbReference>
<dbReference type="STRING" id="1931241.BVH74_12125"/>
<dbReference type="CDD" id="cd22580">
    <property type="entry name" value="AcrIF11"/>
    <property type="match status" value="1"/>
</dbReference>
<proteinExistence type="predicted"/>
<dbReference type="AlphaFoldDB" id="A0A1V0B6D0"/>
<dbReference type="Pfam" id="PF26151">
    <property type="entry name" value="AcrIF11_ADP_ribosyl"/>
    <property type="match status" value="1"/>
</dbReference>
<dbReference type="EMBL" id="CP020100">
    <property type="protein sequence ID" value="AQZ95450.1"/>
    <property type="molecule type" value="Genomic_DNA"/>
</dbReference>
<dbReference type="Proteomes" id="UP000243488">
    <property type="component" value="Chromosome"/>
</dbReference>
<keyword evidence="2" id="KW-1185">Reference proteome</keyword>
<evidence type="ECO:0000313" key="1">
    <source>
        <dbReference type="EMBL" id="AQZ95450.1"/>
    </source>
</evidence>
<evidence type="ECO:0000313" key="2">
    <source>
        <dbReference type="Proteomes" id="UP000243488"/>
    </source>
</evidence>
<organism evidence="1 2">
    <name type="scientific">Halopseudomonas phragmitis</name>
    <dbReference type="NCBI Taxonomy" id="1931241"/>
    <lineage>
        <taxon>Bacteria</taxon>
        <taxon>Pseudomonadati</taxon>
        <taxon>Pseudomonadota</taxon>
        <taxon>Gammaproteobacteria</taxon>
        <taxon>Pseudomonadales</taxon>
        <taxon>Pseudomonadaceae</taxon>
        <taxon>Halopseudomonas</taxon>
    </lineage>
</organism>
<reference evidence="1 2" key="1">
    <citation type="submission" date="2017-03" db="EMBL/GenBank/DDBJ databases">
        <title>Complete genome sequence of the novel DNRA strain Pseudomonas sp. S-6-2 isolated from Chinese polluted river sediment. Journal of Biotechnology.</title>
        <authorList>
            <person name="Li J."/>
            <person name="Xiang F."/>
            <person name="Wang L."/>
            <person name="Xi L."/>
            <person name="Liu J."/>
        </authorList>
    </citation>
    <scope>NUCLEOTIDE SEQUENCE [LARGE SCALE GENOMIC DNA]</scope>
    <source>
        <strain evidence="1 2">S-6-2</strain>
    </source>
</reference>
<gene>
    <name evidence="1" type="ORF">BVH74_12125</name>
</gene>
<dbReference type="KEGG" id="ppha:BVH74_12125"/>
<dbReference type="RefSeq" id="WP_080050318.1">
    <property type="nucleotide sequence ID" value="NZ_CP020100.1"/>
</dbReference>
<name>A0A1V0B6D0_9GAMM</name>
<accession>A0A1V0B6D0</accession>